<evidence type="ECO:0000313" key="1">
    <source>
        <dbReference type="EMBL" id="UXN71759.1"/>
    </source>
</evidence>
<evidence type="ECO:0000313" key="2">
    <source>
        <dbReference type="Proteomes" id="UP001061862"/>
    </source>
</evidence>
<organism evidence="1 2">
    <name type="scientific">Devosia neptuniae</name>
    <dbReference type="NCBI Taxonomy" id="191302"/>
    <lineage>
        <taxon>Bacteria</taxon>
        <taxon>Pseudomonadati</taxon>
        <taxon>Pseudomonadota</taxon>
        <taxon>Alphaproteobacteria</taxon>
        <taxon>Hyphomicrobiales</taxon>
        <taxon>Devosiaceae</taxon>
        <taxon>Devosia</taxon>
    </lineage>
</organism>
<name>A0ABY6CHS6_9HYPH</name>
<gene>
    <name evidence="1" type="ORF">N8A98_11525</name>
</gene>
<accession>A0ABY6CHS6</accession>
<dbReference type="Proteomes" id="UP001061862">
    <property type="component" value="Chromosome"/>
</dbReference>
<protein>
    <submittedName>
        <fullName evidence="1">Dihydrofolate reductase</fullName>
    </submittedName>
</protein>
<keyword evidence="2" id="KW-1185">Reference proteome</keyword>
<sequence length="182" mass="19819">MPHDIVGHAIVSADGKIATADGAMPAELRNDLDWQRFQTHLDRASLVVLGRPGHERNPNPGRKRLVVTSTVGDLALDPADKHAHFWNPAGLSFDSALTALGVAEGTIAITGVFDLFRERFTAFDLAESNVVLIRDGQPCFSTGHPRLVLADCGLFPVSFEALDPEANVTLTRWRRLSDSELL</sequence>
<dbReference type="InterPro" id="IPR024072">
    <property type="entry name" value="DHFR-like_dom_sf"/>
</dbReference>
<dbReference type="SUPFAM" id="SSF53597">
    <property type="entry name" value="Dihydrofolate reductase-like"/>
    <property type="match status" value="1"/>
</dbReference>
<reference evidence="1 2" key="1">
    <citation type="submission" date="2022-09" db="EMBL/GenBank/DDBJ databases">
        <title>Interaction between co-microsymbionts with complementary sets of symbiotic genes in legume-rhizobium systems.</title>
        <authorList>
            <person name="Safronova V."/>
            <person name="Sazanova A."/>
            <person name="Afonin A."/>
            <person name="Chirak E."/>
        </authorList>
    </citation>
    <scope>NUCLEOTIDE SEQUENCE [LARGE SCALE GENOMIC DNA]</scope>
    <source>
        <strain evidence="1 2">A18/4-1</strain>
    </source>
</reference>
<proteinExistence type="predicted"/>
<dbReference type="RefSeq" id="WP_262171466.1">
    <property type="nucleotide sequence ID" value="NZ_CP104965.1"/>
</dbReference>
<dbReference type="EMBL" id="CP104965">
    <property type="protein sequence ID" value="UXN71759.1"/>
    <property type="molecule type" value="Genomic_DNA"/>
</dbReference>
<dbReference type="Gene3D" id="3.40.430.10">
    <property type="entry name" value="Dihydrofolate Reductase, subunit A"/>
    <property type="match status" value="1"/>
</dbReference>